<evidence type="ECO:0000256" key="1">
    <source>
        <dbReference type="ARBA" id="ARBA00009437"/>
    </source>
</evidence>
<evidence type="ECO:0000256" key="2">
    <source>
        <dbReference type="ARBA" id="ARBA00023015"/>
    </source>
</evidence>
<evidence type="ECO:0000313" key="6">
    <source>
        <dbReference type="EMBL" id="MCT4332136.1"/>
    </source>
</evidence>
<dbReference type="Gene3D" id="3.40.190.290">
    <property type="match status" value="1"/>
</dbReference>
<keyword evidence="3" id="KW-0238">DNA-binding</keyword>
<dbReference type="PANTHER" id="PTHR30537:SF5">
    <property type="entry name" value="HTH-TYPE TRANSCRIPTIONAL ACTIVATOR TTDR-RELATED"/>
    <property type="match status" value="1"/>
</dbReference>
<name>A0ABT2K6U5_9RHOB</name>
<dbReference type="InterPro" id="IPR036388">
    <property type="entry name" value="WH-like_DNA-bd_sf"/>
</dbReference>
<dbReference type="PANTHER" id="PTHR30537">
    <property type="entry name" value="HTH-TYPE TRANSCRIPTIONAL REGULATOR"/>
    <property type="match status" value="1"/>
</dbReference>
<keyword evidence="7" id="KW-1185">Reference proteome</keyword>
<evidence type="ECO:0000256" key="3">
    <source>
        <dbReference type="ARBA" id="ARBA00023125"/>
    </source>
</evidence>
<dbReference type="Pfam" id="PF03466">
    <property type="entry name" value="LysR_substrate"/>
    <property type="match status" value="1"/>
</dbReference>
<dbReference type="PROSITE" id="PS50931">
    <property type="entry name" value="HTH_LYSR"/>
    <property type="match status" value="1"/>
</dbReference>
<dbReference type="InterPro" id="IPR000847">
    <property type="entry name" value="LysR_HTH_N"/>
</dbReference>
<dbReference type="SUPFAM" id="SSF53850">
    <property type="entry name" value="Periplasmic binding protein-like II"/>
    <property type="match status" value="1"/>
</dbReference>
<dbReference type="Proteomes" id="UP001320702">
    <property type="component" value="Unassembled WGS sequence"/>
</dbReference>
<dbReference type="InterPro" id="IPR036390">
    <property type="entry name" value="WH_DNA-bd_sf"/>
</dbReference>
<dbReference type="SUPFAM" id="SSF46785">
    <property type="entry name" value="Winged helix' DNA-binding domain"/>
    <property type="match status" value="1"/>
</dbReference>
<dbReference type="InterPro" id="IPR005119">
    <property type="entry name" value="LysR_subst-bd"/>
</dbReference>
<dbReference type="EMBL" id="JANAVZ010000002">
    <property type="protein sequence ID" value="MCT4332136.1"/>
    <property type="molecule type" value="Genomic_DNA"/>
</dbReference>
<proteinExistence type="inferred from homology"/>
<gene>
    <name evidence="6" type="ORF">MU516_04535</name>
</gene>
<dbReference type="InterPro" id="IPR058163">
    <property type="entry name" value="LysR-type_TF_proteobact-type"/>
</dbReference>
<keyword evidence="4" id="KW-0804">Transcription</keyword>
<comment type="caution">
    <text evidence="6">The sequence shown here is derived from an EMBL/GenBank/DDBJ whole genome shotgun (WGS) entry which is preliminary data.</text>
</comment>
<accession>A0ABT2K6U5</accession>
<sequence>MDVAVLRCFVSVLEEGGFAPAARRIGISRSLCSKYISDLEADLGTRLFTRTTRSVVPTAAGTFYATRVRDALRRLDEATEAVRAVSGNPAGPLKIGSPIAYTLKILQPHLLRFMETYPDIRLEVVLDDGRTDLIGEGYDAVIRIGQLEDSMLLARRLQEVPVMLVAAPAYLEADGIPQEPADLLRHRCLHYSNLRGAGTWPMQRGREMIHQRIQPVFSSNNGEMLRAMAVGGKGIAMLPQFVIGDEIEQGHLVSVLEDYRLPDLPISLVYPSRKLITAAMRHFLDFMENVDLRR</sequence>
<evidence type="ECO:0000313" key="7">
    <source>
        <dbReference type="Proteomes" id="UP001320702"/>
    </source>
</evidence>
<comment type="similarity">
    <text evidence="1">Belongs to the LysR transcriptional regulatory family.</text>
</comment>
<reference evidence="6 7" key="1">
    <citation type="submission" date="2022-04" db="EMBL/GenBank/DDBJ databases">
        <title>Paracoccus sp. YLB-12 draft genome sequence.</title>
        <authorList>
            <person name="Yu L."/>
        </authorList>
    </citation>
    <scope>NUCLEOTIDE SEQUENCE [LARGE SCALE GENOMIC DNA]</scope>
    <source>
        <strain evidence="6 7">YLB-12</strain>
    </source>
</reference>
<feature type="domain" description="HTH lysR-type" evidence="5">
    <location>
        <begin position="1"/>
        <end position="58"/>
    </location>
</feature>
<protein>
    <submittedName>
        <fullName evidence="6">LysR family transcriptional regulator</fullName>
    </submittedName>
</protein>
<dbReference type="Gene3D" id="1.10.10.10">
    <property type="entry name" value="Winged helix-like DNA-binding domain superfamily/Winged helix DNA-binding domain"/>
    <property type="match status" value="1"/>
</dbReference>
<keyword evidence="2" id="KW-0805">Transcription regulation</keyword>
<organism evidence="6 7">
    <name type="scientific">Paracoccus maritimus</name>
    <dbReference type="NCBI Taxonomy" id="2933292"/>
    <lineage>
        <taxon>Bacteria</taxon>
        <taxon>Pseudomonadati</taxon>
        <taxon>Pseudomonadota</taxon>
        <taxon>Alphaproteobacteria</taxon>
        <taxon>Rhodobacterales</taxon>
        <taxon>Paracoccaceae</taxon>
        <taxon>Paracoccus</taxon>
    </lineage>
</organism>
<evidence type="ECO:0000256" key="4">
    <source>
        <dbReference type="ARBA" id="ARBA00023163"/>
    </source>
</evidence>
<dbReference type="Pfam" id="PF00126">
    <property type="entry name" value="HTH_1"/>
    <property type="match status" value="1"/>
</dbReference>
<dbReference type="CDD" id="cd08422">
    <property type="entry name" value="PBP2_CrgA_like"/>
    <property type="match status" value="1"/>
</dbReference>
<evidence type="ECO:0000259" key="5">
    <source>
        <dbReference type="PROSITE" id="PS50931"/>
    </source>
</evidence>
<dbReference type="RefSeq" id="WP_260276009.1">
    <property type="nucleotide sequence ID" value="NZ_JANAVZ010000002.1"/>
</dbReference>